<dbReference type="PROSITE" id="PS00086">
    <property type="entry name" value="CYTOCHROME_P450"/>
    <property type="match status" value="1"/>
</dbReference>
<dbReference type="KEGG" id="sbd:ATN00_07815"/>
<name>A0A0S3EXR1_9SPHN</name>
<dbReference type="PANTHER" id="PTHR46696">
    <property type="entry name" value="P450, PUTATIVE (EUROFUNG)-RELATED"/>
    <property type="match status" value="1"/>
</dbReference>
<keyword evidence="2" id="KW-0479">Metal-binding</keyword>
<keyword evidence="2" id="KW-0349">Heme</keyword>
<sequence length="399" mass="45329">MEAADALDVSHPQIYRDDSWRPLFAQLRAEHPVYYCPRSRSGPYWSITRFADIVRVDTDPLSFSSSYLHGGVTIEDRVAASFMQMDPPVHTEKRKNVTAVVAPRSLAQMESLIRERAGRVLDALPRNEEFDWVQRVSIELTSMMLATLFAYPVEQRHKLVHWSDVLTADLDDPESPVRTEAERQAGLQDFYMTMMELWQQRQKEEQSYDIISLLAHDEGVRSASFDEICALFGLFLVGGNDTTRNSMSGGAWGFSEFPDEWRKLKANPGLAGNAAAEIIRYQTPVIYQRRTATCDVELGDQTIAAGDKVVMWYISGNRDESVFKDADRLQIDRPNARQHTAFGMGPHRCLGARLAEMQLRILWEEALIRDLDIEILGPPTYAFSNLVRSPLSLRARIKG</sequence>
<keyword evidence="2" id="KW-0503">Monooxygenase</keyword>
<evidence type="ECO:0000313" key="3">
    <source>
        <dbReference type="EMBL" id="ALR20223.1"/>
    </source>
</evidence>
<evidence type="ECO:0000256" key="2">
    <source>
        <dbReference type="RuleBase" id="RU000461"/>
    </source>
</evidence>
<dbReference type="Proteomes" id="UP000056968">
    <property type="component" value="Chromosome"/>
</dbReference>
<dbReference type="AlphaFoldDB" id="A0A0S3EXR1"/>
<dbReference type="GO" id="GO:0004497">
    <property type="term" value="F:monooxygenase activity"/>
    <property type="evidence" value="ECO:0007669"/>
    <property type="project" value="UniProtKB-KW"/>
</dbReference>
<evidence type="ECO:0000256" key="1">
    <source>
        <dbReference type="ARBA" id="ARBA00010617"/>
    </source>
</evidence>
<dbReference type="OrthoDB" id="5522954at2"/>
<reference evidence="3 4" key="1">
    <citation type="submission" date="2015-11" db="EMBL/GenBank/DDBJ databases">
        <title>A Two-component Flavoprotein Monooxygenase System MeaXY Responsible for para-Hydroxylation of 2-Methyl-6-ethylaniline and 2,6-Diethylaniline in Sphingobium baderi DE-13.</title>
        <authorList>
            <person name="Cheng M."/>
            <person name="Meng Q."/>
            <person name="Yang Y."/>
            <person name="Chu C."/>
            <person name="Yan X."/>
            <person name="He J."/>
            <person name="Li S."/>
        </authorList>
    </citation>
    <scope>NUCLEOTIDE SEQUENCE [LARGE SCALE GENOMIC DNA]</scope>
    <source>
        <strain evidence="3 4">DE-13</strain>
    </source>
</reference>
<comment type="similarity">
    <text evidence="1 2">Belongs to the cytochrome P450 family.</text>
</comment>
<protein>
    <recommendedName>
        <fullName evidence="5">Cytochrome</fullName>
    </recommendedName>
</protein>
<dbReference type="PRINTS" id="PR00359">
    <property type="entry name" value="BP450"/>
</dbReference>
<dbReference type="InterPro" id="IPR002397">
    <property type="entry name" value="Cyt_P450_B"/>
</dbReference>
<proteinExistence type="inferred from homology"/>
<keyword evidence="2" id="KW-0408">Iron</keyword>
<dbReference type="STRING" id="1332080.ATN00_07815"/>
<dbReference type="Gene3D" id="1.10.630.10">
    <property type="entry name" value="Cytochrome P450"/>
    <property type="match status" value="1"/>
</dbReference>
<dbReference type="EMBL" id="CP013264">
    <property type="protein sequence ID" value="ALR20223.1"/>
    <property type="molecule type" value="Genomic_DNA"/>
</dbReference>
<evidence type="ECO:0008006" key="5">
    <source>
        <dbReference type="Google" id="ProtNLM"/>
    </source>
</evidence>
<dbReference type="GO" id="GO:0016705">
    <property type="term" value="F:oxidoreductase activity, acting on paired donors, with incorporation or reduction of molecular oxygen"/>
    <property type="evidence" value="ECO:0007669"/>
    <property type="project" value="InterPro"/>
</dbReference>
<dbReference type="Pfam" id="PF00067">
    <property type="entry name" value="p450"/>
    <property type="match status" value="1"/>
</dbReference>
<dbReference type="GO" id="GO:0005506">
    <property type="term" value="F:iron ion binding"/>
    <property type="evidence" value="ECO:0007669"/>
    <property type="project" value="InterPro"/>
</dbReference>
<dbReference type="InterPro" id="IPR001128">
    <property type="entry name" value="Cyt_P450"/>
</dbReference>
<dbReference type="CDD" id="cd11033">
    <property type="entry name" value="CYP142-like"/>
    <property type="match status" value="1"/>
</dbReference>
<dbReference type="InterPro" id="IPR017972">
    <property type="entry name" value="Cyt_P450_CS"/>
</dbReference>
<keyword evidence="4" id="KW-1185">Reference proteome</keyword>
<dbReference type="SUPFAM" id="SSF48264">
    <property type="entry name" value="Cytochrome P450"/>
    <property type="match status" value="1"/>
</dbReference>
<dbReference type="PANTHER" id="PTHR46696:SF1">
    <property type="entry name" value="CYTOCHROME P450 YJIB-RELATED"/>
    <property type="match status" value="1"/>
</dbReference>
<accession>A0A0S3EXR1</accession>
<dbReference type="InterPro" id="IPR036396">
    <property type="entry name" value="Cyt_P450_sf"/>
</dbReference>
<gene>
    <name evidence="3" type="ORF">ATN00_07815</name>
</gene>
<dbReference type="GO" id="GO:0020037">
    <property type="term" value="F:heme binding"/>
    <property type="evidence" value="ECO:0007669"/>
    <property type="project" value="InterPro"/>
</dbReference>
<organism evidence="3 4">
    <name type="scientific">Sphingobium baderi</name>
    <dbReference type="NCBI Taxonomy" id="1332080"/>
    <lineage>
        <taxon>Bacteria</taxon>
        <taxon>Pseudomonadati</taxon>
        <taxon>Pseudomonadota</taxon>
        <taxon>Alphaproteobacteria</taxon>
        <taxon>Sphingomonadales</taxon>
        <taxon>Sphingomonadaceae</taxon>
        <taxon>Sphingobium</taxon>
    </lineage>
</organism>
<evidence type="ECO:0000313" key="4">
    <source>
        <dbReference type="Proteomes" id="UP000056968"/>
    </source>
</evidence>
<keyword evidence="2" id="KW-0560">Oxidoreductase</keyword>